<dbReference type="InterPro" id="IPR023346">
    <property type="entry name" value="Lysozyme-like_dom_sf"/>
</dbReference>
<evidence type="ECO:0000313" key="3">
    <source>
        <dbReference type="Proteomes" id="UP000612746"/>
    </source>
</evidence>
<dbReference type="Gene3D" id="1.10.530.10">
    <property type="match status" value="1"/>
</dbReference>
<comment type="caution">
    <text evidence="2">The sequence shown here is derived from an EMBL/GenBank/DDBJ whole genome shotgun (WGS) entry which is preliminary data.</text>
</comment>
<sequence length="223" mass="23720">MIAASEIGAPLLAESDDGYNVLVGSTAVKPLLFKSYADHPNVLNAALHSTAAGRYQILYRWWRIYKAQMFLRDFSPISQDRYALQQLREHGALPYIDAGKFELAVAKCANVWASLPGAGRDGNDMMALLAPFLPYILAALGLIGGAFGIAWGRKSAQTATAQAAAAKSDAVAQVRTEQVAEAQANADAQKAGSDAAAARTAVDNAVAAKPADEVRNELSNWTR</sequence>
<reference evidence="2" key="1">
    <citation type="submission" date="2020-12" db="EMBL/GenBank/DDBJ databases">
        <title>Metabolic potential, ecology and presence of endohyphal bacteria is reflected in genomic diversity of Mucoromycotina.</title>
        <authorList>
            <person name="Muszewska A."/>
            <person name="Okrasinska A."/>
            <person name="Steczkiewicz K."/>
            <person name="Drgas O."/>
            <person name="Orlowska M."/>
            <person name="Perlinska-Lenart U."/>
            <person name="Aleksandrzak-Piekarczyk T."/>
            <person name="Szatraj K."/>
            <person name="Zielenkiewicz U."/>
            <person name="Pilsyk S."/>
            <person name="Malc E."/>
            <person name="Mieczkowski P."/>
            <person name="Kruszewska J.S."/>
            <person name="Biernat P."/>
            <person name="Pawlowska J."/>
        </authorList>
    </citation>
    <scope>NUCLEOTIDE SEQUENCE</scope>
    <source>
        <strain evidence="2">WA0000051536</strain>
    </source>
</reference>
<keyword evidence="1" id="KW-0472">Membrane</keyword>
<evidence type="ECO:0008006" key="4">
    <source>
        <dbReference type="Google" id="ProtNLM"/>
    </source>
</evidence>
<keyword evidence="1" id="KW-1133">Transmembrane helix</keyword>
<dbReference type="CDD" id="cd00736">
    <property type="entry name" value="lambda_lys-like"/>
    <property type="match status" value="1"/>
</dbReference>
<dbReference type="OrthoDB" id="5854407at2759"/>
<keyword evidence="3" id="KW-1185">Reference proteome</keyword>
<gene>
    <name evidence="2" type="ORF">INT44_002505</name>
</gene>
<keyword evidence="1" id="KW-0812">Transmembrane</keyword>
<evidence type="ECO:0000256" key="1">
    <source>
        <dbReference type="SAM" id="Phobius"/>
    </source>
</evidence>
<dbReference type="AlphaFoldDB" id="A0A8H7U7P0"/>
<feature type="transmembrane region" description="Helical" evidence="1">
    <location>
        <begin position="132"/>
        <end position="152"/>
    </location>
</feature>
<protein>
    <recommendedName>
        <fullName evidence="4">Lysozyme</fullName>
    </recommendedName>
</protein>
<dbReference type="Proteomes" id="UP000612746">
    <property type="component" value="Unassembled WGS sequence"/>
</dbReference>
<dbReference type="SUPFAM" id="SSF53955">
    <property type="entry name" value="Lysozyme-like"/>
    <property type="match status" value="1"/>
</dbReference>
<organism evidence="2 3">
    <name type="scientific">Umbelopsis vinacea</name>
    <dbReference type="NCBI Taxonomy" id="44442"/>
    <lineage>
        <taxon>Eukaryota</taxon>
        <taxon>Fungi</taxon>
        <taxon>Fungi incertae sedis</taxon>
        <taxon>Mucoromycota</taxon>
        <taxon>Mucoromycotina</taxon>
        <taxon>Umbelopsidomycetes</taxon>
        <taxon>Umbelopsidales</taxon>
        <taxon>Umbelopsidaceae</taxon>
        <taxon>Umbelopsis</taxon>
    </lineage>
</organism>
<evidence type="ECO:0000313" key="2">
    <source>
        <dbReference type="EMBL" id="KAG2171860.1"/>
    </source>
</evidence>
<accession>A0A8H7U7P0</accession>
<name>A0A8H7U7P0_9FUNG</name>
<proteinExistence type="predicted"/>
<dbReference type="EMBL" id="JAEPRA010000030">
    <property type="protein sequence ID" value="KAG2171860.1"/>
    <property type="molecule type" value="Genomic_DNA"/>
</dbReference>